<evidence type="ECO:0000313" key="6">
    <source>
        <dbReference type="EMBL" id="RGM21263.1"/>
    </source>
</evidence>
<accession>A0A3E4V200</accession>
<protein>
    <recommendedName>
        <fullName evidence="8">ABC transporter permease</fullName>
    </recommendedName>
</protein>
<dbReference type="GO" id="GO:0016020">
    <property type="term" value="C:membrane"/>
    <property type="evidence" value="ECO:0007669"/>
    <property type="project" value="UniProtKB-SubCell"/>
</dbReference>
<dbReference type="Pfam" id="PF06541">
    <property type="entry name" value="ABC_trans_CmpB"/>
    <property type="match status" value="1"/>
</dbReference>
<evidence type="ECO:0000256" key="3">
    <source>
        <dbReference type="ARBA" id="ARBA00022989"/>
    </source>
</evidence>
<reference evidence="6 7" key="1">
    <citation type="submission" date="2018-08" db="EMBL/GenBank/DDBJ databases">
        <title>A genome reference for cultivated species of the human gut microbiota.</title>
        <authorList>
            <person name="Zou Y."/>
            <person name="Xue W."/>
            <person name="Luo G."/>
        </authorList>
    </citation>
    <scope>NUCLEOTIDE SEQUENCE [LARGE SCALE GENOMIC DNA]</scope>
    <source>
        <strain evidence="6 7">TF01-20-2</strain>
    </source>
</reference>
<keyword evidence="2 5" id="KW-0812">Transmembrane</keyword>
<dbReference type="PANTHER" id="PTHR31746:SF2">
    <property type="entry name" value="TRANSMEMBRANE PROTEIN 229A"/>
    <property type="match status" value="1"/>
</dbReference>
<evidence type="ECO:0000256" key="4">
    <source>
        <dbReference type="ARBA" id="ARBA00023136"/>
    </source>
</evidence>
<evidence type="ECO:0000256" key="2">
    <source>
        <dbReference type="ARBA" id="ARBA00022692"/>
    </source>
</evidence>
<keyword evidence="3 5" id="KW-1133">Transmembrane helix</keyword>
<sequence>MKKKFILCGTLGWCMEILFTGLHSFFSKDYTLAGRTSIWMFPIYGMACIFSPLSQKLKTKNTLLRGSIYTAFIFAGEFLSGLFLKKHRICPWDYSRAKFNIKGVIRLDYAPLWFTAGLFFEKFLKNFNFFPF</sequence>
<gene>
    <name evidence="6" type="ORF">DXC31_11810</name>
</gene>
<keyword evidence="4 5" id="KW-0472">Membrane</keyword>
<evidence type="ECO:0000256" key="5">
    <source>
        <dbReference type="SAM" id="Phobius"/>
    </source>
</evidence>
<dbReference type="InterPro" id="IPR010540">
    <property type="entry name" value="CmpB_TMEM229"/>
</dbReference>
<dbReference type="AlphaFoldDB" id="A0A3E4V200"/>
<comment type="subcellular location">
    <subcellularLocation>
        <location evidence="1">Membrane</location>
        <topology evidence="1">Multi-pass membrane protein</topology>
    </subcellularLocation>
</comment>
<dbReference type="PANTHER" id="PTHR31746">
    <property type="entry name" value="TRANSMEMBRANE PROTEIN 229 FAMILY MEMBER"/>
    <property type="match status" value="1"/>
</dbReference>
<dbReference type="Proteomes" id="UP000260808">
    <property type="component" value="Unassembled WGS sequence"/>
</dbReference>
<evidence type="ECO:0000313" key="7">
    <source>
        <dbReference type="Proteomes" id="UP000260808"/>
    </source>
</evidence>
<feature type="transmembrane region" description="Helical" evidence="5">
    <location>
        <begin position="38"/>
        <end position="54"/>
    </location>
</feature>
<comment type="caution">
    <text evidence="6">The sequence shown here is derived from an EMBL/GenBank/DDBJ whole genome shotgun (WGS) entry which is preliminary data.</text>
</comment>
<proteinExistence type="predicted"/>
<evidence type="ECO:0008006" key="8">
    <source>
        <dbReference type="Google" id="ProtNLM"/>
    </source>
</evidence>
<dbReference type="EMBL" id="QSSX01000030">
    <property type="protein sequence ID" value="RGM21263.1"/>
    <property type="molecule type" value="Genomic_DNA"/>
</dbReference>
<evidence type="ECO:0000256" key="1">
    <source>
        <dbReference type="ARBA" id="ARBA00004141"/>
    </source>
</evidence>
<name>A0A3E4V200_MEDGN</name>
<feature type="transmembrane region" description="Helical" evidence="5">
    <location>
        <begin position="5"/>
        <end position="26"/>
    </location>
</feature>
<organism evidence="6 7">
    <name type="scientific">Mediterraneibacter gnavus</name>
    <name type="common">Ruminococcus gnavus</name>
    <dbReference type="NCBI Taxonomy" id="33038"/>
    <lineage>
        <taxon>Bacteria</taxon>
        <taxon>Bacillati</taxon>
        <taxon>Bacillota</taxon>
        <taxon>Clostridia</taxon>
        <taxon>Lachnospirales</taxon>
        <taxon>Lachnospiraceae</taxon>
        <taxon>Mediterraneibacter</taxon>
    </lineage>
</organism>
<feature type="transmembrane region" description="Helical" evidence="5">
    <location>
        <begin position="66"/>
        <end position="84"/>
    </location>
</feature>